<dbReference type="GO" id="GO:0016874">
    <property type="term" value="F:ligase activity"/>
    <property type="evidence" value="ECO:0007669"/>
    <property type="project" value="UniProtKB-KW"/>
</dbReference>
<dbReference type="EC" id="3.1.4.58" evidence="2"/>
<reference evidence="3 4" key="1">
    <citation type="submission" date="2015-04" db="EMBL/GenBank/DDBJ databases">
        <title>Genome sequence of aromatic hydrocarbons-degrading Sphingobium chungbukense DJ77.</title>
        <authorList>
            <person name="Kim Y.-C."/>
            <person name="Chae J.-C."/>
        </authorList>
    </citation>
    <scope>NUCLEOTIDE SEQUENCE [LARGE SCALE GENOMIC DNA]</scope>
    <source>
        <strain evidence="3 4">DJ77</strain>
    </source>
</reference>
<dbReference type="EMBL" id="LBIC01000007">
    <property type="protein sequence ID" value="KKW91027.1"/>
    <property type="molecule type" value="Genomic_DNA"/>
</dbReference>
<keyword evidence="4" id="KW-1185">Reference proteome</keyword>
<dbReference type="Gene3D" id="3.90.1140.10">
    <property type="entry name" value="Cyclic phosphodiesterase"/>
    <property type="match status" value="1"/>
</dbReference>
<dbReference type="Proteomes" id="UP000033874">
    <property type="component" value="Unassembled WGS sequence"/>
</dbReference>
<dbReference type="InterPro" id="IPR009097">
    <property type="entry name" value="Cyclic_Pdiesterase"/>
</dbReference>
<gene>
    <name evidence="3" type="ORF">YP76_15575</name>
</gene>
<dbReference type="AlphaFoldDB" id="A0A0M3ALM2"/>
<sequence>MHRLFVAIRPPADVRTELLDLMNGITGARWQEDEQLHLTLRFVGEVDRHRANDLADALGSVRFSPFDIALAGVGCFDRKGHVHTLWAGAQPRDPLAQLHQKVDRACVRAGLPPDERSYLPHVTLARFGRTVGSMEAFMARHAGLTSPPFTVEEFTLFESQLGPAGSTYHMVERYRADTA</sequence>
<organism evidence="3 4">
    <name type="scientific">Sphingobium chungbukense</name>
    <dbReference type="NCBI Taxonomy" id="56193"/>
    <lineage>
        <taxon>Bacteria</taxon>
        <taxon>Pseudomonadati</taxon>
        <taxon>Pseudomonadota</taxon>
        <taxon>Alphaproteobacteria</taxon>
        <taxon>Sphingomonadales</taxon>
        <taxon>Sphingomonadaceae</taxon>
        <taxon>Sphingobium</taxon>
    </lineage>
</organism>
<dbReference type="InterPro" id="IPR004175">
    <property type="entry name" value="RNA_CPDase"/>
</dbReference>
<dbReference type="NCBIfam" id="TIGR02258">
    <property type="entry name" value="2_5_ligase"/>
    <property type="match status" value="1"/>
</dbReference>
<feature type="short sequence motif" description="HXTX 2" evidence="2">
    <location>
        <begin position="121"/>
        <end position="124"/>
    </location>
</feature>
<feature type="active site" description="Proton acceptor" evidence="2">
    <location>
        <position position="121"/>
    </location>
</feature>
<dbReference type="RefSeq" id="WP_046764543.1">
    <property type="nucleotide sequence ID" value="NZ_LBIC01000007.1"/>
</dbReference>
<keyword evidence="3" id="KW-0436">Ligase</keyword>
<name>A0A0M3ALM2_9SPHN</name>
<proteinExistence type="inferred from homology"/>
<dbReference type="SUPFAM" id="SSF55144">
    <property type="entry name" value="LigT-like"/>
    <property type="match status" value="1"/>
</dbReference>
<comment type="caution">
    <text evidence="3">The sequence shown here is derived from an EMBL/GenBank/DDBJ whole genome shotgun (WGS) entry which is preliminary data.</text>
</comment>
<dbReference type="PATRIC" id="fig|56193.3.peg.3257"/>
<keyword evidence="1 2" id="KW-0378">Hydrolase</keyword>
<protein>
    <recommendedName>
        <fullName evidence="2">RNA 2',3'-cyclic phosphodiesterase</fullName>
        <shortName evidence="2">RNA 2',3'-CPDase</shortName>
        <ecNumber evidence="2">3.1.4.58</ecNumber>
    </recommendedName>
</protein>
<evidence type="ECO:0000313" key="3">
    <source>
        <dbReference type="EMBL" id="KKW91027.1"/>
    </source>
</evidence>
<dbReference type="PANTHER" id="PTHR35561:SF1">
    <property type="entry name" value="RNA 2',3'-CYCLIC PHOSPHODIESTERASE"/>
    <property type="match status" value="1"/>
</dbReference>
<dbReference type="Pfam" id="PF13563">
    <property type="entry name" value="2_5_RNA_ligase2"/>
    <property type="match status" value="1"/>
</dbReference>
<dbReference type="PANTHER" id="PTHR35561">
    <property type="entry name" value="RNA 2',3'-CYCLIC PHOSPHODIESTERASE"/>
    <property type="match status" value="1"/>
</dbReference>
<evidence type="ECO:0000313" key="4">
    <source>
        <dbReference type="Proteomes" id="UP000033874"/>
    </source>
</evidence>
<comment type="similarity">
    <text evidence="2">Belongs to the 2H phosphoesterase superfamily. ThpR family.</text>
</comment>
<accession>A0A0M3ALM2</accession>
<comment type="function">
    <text evidence="2">Hydrolyzes RNA 2',3'-cyclic phosphodiester to an RNA 2'-phosphomonoester.</text>
</comment>
<feature type="active site" description="Proton donor" evidence="2">
    <location>
        <position position="37"/>
    </location>
</feature>
<dbReference type="GO" id="GO:0008664">
    <property type="term" value="F:RNA 2',3'-cyclic 3'-phosphodiesterase activity"/>
    <property type="evidence" value="ECO:0007669"/>
    <property type="project" value="UniProtKB-EC"/>
</dbReference>
<dbReference type="GO" id="GO:0004113">
    <property type="term" value="F:2',3'-cyclic-nucleotide 3'-phosphodiesterase activity"/>
    <property type="evidence" value="ECO:0007669"/>
    <property type="project" value="InterPro"/>
</dbReference>
<dbReference type="HAMAP" id="MF_01940">
    <property type="entry name" value="RNA_CPDase"/>
    <property type="match status" value="1"/>
</dbReference>
<feature type="short sequence motif" description="HXTX 1" evidence="2">
    <location>
        <begin position="37"/>
        <end position="40"/>
    </location>
</feature>
<evidence type="ECO:0000256" key="2">
    <source>
        <dbReference type="HAMAP-Rule" id="MF_01940"/>
    </source>
</evidence>
<evidence type="ECO:0000256" key="1">
    <source>
        <dbReference type="ARBA" id="ARBA00022801"/>
    </source>
</evidence>
<comment type="catalytic activity">
    <reaction evidence="2">
        <text>a 3'-end 2',3'-cyclophospho-ribonucleotide-RNA + H2O = a 3'-end 2'-phospho-ribonucleotide-RNA + H(+)</text>
        <dbReference type="Rhea" id="RHEA:11828"/>
        <dbReference type="Rhea" id="RHEA-COMP:10464"/>
        <dbReference type="Rhea" id="RHEA-COMP:17353"/>
        <dbReference type="ChEBI" id="CHEBI:15377"/>
        <dbReference type="ChEBI" id="CHEBI:15378"/>
        <dbReference type="ChEBI" id="CHEBI:83064"/>
        <dbReference type="ChEBI" id="CHEBI:173113"/>
        <dbReference type="EC" id="3.1.4.58"/>
    </reaction>
</comment>